<feature type="domain" description="Protein export membrane protein SecD/SecF C-terminal" evidence="11">
    <location>
        <begin position="113"/>
        <end position="300"/>
    </location>
</feature>
<keyword evidence="6 10" id="KW-0653">Protein transport</keyword>
<sequence length="317" mass="34754">MSFSVNRQRSLWWGLSLVVILSGLVAMVLSWASLGSPLRLGLDFIGGTRLQFELACSATQTCSQPIDIDAVRQVLNQQGLGNSSLQIIDQYGVSIRTVPLDVDQRTRLRDTLTQKIGDFDPQKTQIETVGPTLGEEILRSGLLALLVSFIGITIYLTLRFQFDYACFALVALVHDVLLTTGVFAILGLVAGVEIDSLFIVALLTIIGFSVNDTVVIYDRVRETLKLNPDLGIKEVVDQAVVQTLGRSINTTLTTLLPLMTIFIFGGDTLRYFALALIIGFTTGAYSSIFIASTLLAWWRDRQPPRPATNTLETTPTP</sequence>
<dbReference type="GO" id="GO:0005886">
    <property type="term" value="C:plasma membrane"/>
    <property type="evidence" value="ECO:0007669"/>
    <property type="project" value="UniProtKB-SubCell"/>
</dbReference>
<dbReference type="Gene3D" id="1.20.1640.10">
    <property type="entry name" value="Multidrug efflux transporter AcrB transmembrane domain"/>
    <property type="match status" value="1"/>
</dbReference>
<dbReference type="FunFam" id="1.20.1640.10:FF:000055">
    <property type="entry name" value="Protein-export membrane protein SecF"/>
    <property type="match status" value="1"/>
</dbReference>
<name>A0A7D6F3S2_9CYAN</name>
<dbReference type="Pfam" id="PF07549">
    <property type="entry name" value="Sec_GG"/>
    <property type="match status" value="1"/>
</dbReference>
<feature type="transmembrane region" description="Helical" evidence="10">
    <location>
        <begin position="12"/>
        <end position="34"/>
    </location>
</feature>
<evidence type="ECO:0000313" key="12">
    <source>
        <dbReference type="EMBL" id="QLL29603.1"/>
    </source>
</evidence>
<feature type="transmembrane region" description="Helical" evidence="10">
    <location>
        <begin position="137"/>
        <end position="158"/>
    </location>
</feature>
<dbReference type="InterPro" id="IPR022813">
    <property type="entry name" value="SecD/SecF_arch_bac"/>
</dbReference>
<keyword evidence="13" id="KW-1185">Reference proteome</keyword>
<proteinExistence type="inferred from homology"/>
<dbReference type="GO" id="GO:0015450">
    <property type="term" value="F:protein-transporting ATPase activity"/>
    <property type="evidence" value="ECO:0007669"/>
    <property type="project" value="InterPro"/>
</dbReference>
<comment type="subunit">
    <text evidence="10">Forms a complex with SecD. Part of the essential Sec protein translocation apparatus which comprises SecA, SecYEG and auxiliary proteins SecDF. Other proteins may also be involved.</text>
</comment>
<dbReference type="PANTHER" id="PTHR30081:SF8">
    <property type="entry name" value="PROTEIN TRANSLOCASE SUBUNIT SECF"/>
    <property type="match status" value="1"/>
</dbReference>
<evidence type="ECO:0000256" key="3">
    <source>
        <dbReference type="ARBA" id="ARBA00022475"/>
    </source>
</evidence>
<dbReference type="Proteomes" id="UP000261812">
    <property type="component" value="Chromosome"/>
</dbReference>
<evidence type="ECO:0000256" key="7">
    <source>
        <dbReference type="ARBA" id="ARBA00022989"/>
    </source>
</evidence>
<evidence type="ECO:0000256" key="10">
    <source>
        <dbReference type="HAMAP-Rule" id="MF_01464"/>
    </source>
</evidence>
<protein>
    <recommendedName>
        <fullName evidence="10">Protein-export membrane protein SecF</fullName>
    </recommendedName>
</protein>
<evidence type="ECO:0000256" key="4">
    <source>
        <dbReference type="ARBA" id="ARBA00022519"/>
    </source>
</evidence>
<dbReference type="NCBIfam" id="TIGR00916">
    <property type="entry name" value="2A0604s01"/>
    <property type="match status" value="1"/>
</dbReference>
<evidence type="ECO:0000259" key="11">
    <source>
        <dbReference type="Pfam" id="PF02355"/>
    </source>
</evidence>
<evidence type="ECO:0000256" key="5">
    <source>
        <dbReference type="ARBA" id="ARBA00022692"/>
    </source>
</evidence>
<dbReference type="InterPro" id="IPR048634">
    <property type="entry name" value="SecD_SecF_C"/>
</dbReference>
<keyword evidence="9 10" id="KW-0472">Membrane</keyword>
<comment type="subcellular location">
    <subcellularLocation>
        <location evidence="1 10">Cell membrane</location>
        <topology evidence="1 10">Multi-pass membrane protein</topology>
    </subcellularLocation>
</comment>
<evidence type="ECO:0000256" key="2">
    <source>
        <dbReference type="ARBA" id="ARBA00022448"/>
    </source>
</evidence>
<evidence type="ECO:0000256" key="1">
    <source>
        <dbReference type="ARBA" id="ARBA00004651"/>
    </source>
</evidence>
<keyword evidence="3 10" id="KW-1003">Cell membrane</keyword>
<dbReference type="EMBL" id="CP032152">
    <property type="protein sequence ID" value="QLL29603.1"/>
    <property type="molecule type" value="Genomic_DNA"/>
</dbReference>
<comment type="function">
    <text evidence="10">Probably participates in protein translocation into and across both the cytoplasmic and thylakoid membranes in cyanobacterial cells.</text>
</comment>
<keyword evidence="8 10" id="KW-0811">Translocation</keyword>
<reference evidence="13" key="1">
    <citation type="submission" date="2018-09" db="EMBL/GenBank/DDBJ databases">
        <title>Complete genome sequence of thermophilic cyanobacteria strain Thermosynechococcus elongatus PKUAC-SCTE542.</title>
        <authorList>
            <person name="Liang Y."/>
            <person name="Tang J."/>
            <person name="Daroch M."/>
        </authorList>
    </citation>
    <scope>NUCLEOTIDE SEQUENCE [LARGE SCALE GENOMIC DNA]</scope>
    <source>
        <strain evidence="13">E542</strain>
    </source>
</reference>
<dbReference type="AlphaFoldDB" id="A0A7D6F3S2"/>
<dbReference type="GO" id="GO:0065002">
    <property type="term" value="P:intracellular protein transmembrane transport"/>
    <property type="evidence" value="ECO:0007669"/>
    <property type="project" value="UniProtKB-UniRule"/>
</dbReference>
<gene>
    <name evidence="10 12" type="primary">secF</name>
    <name evidence="12" type="ORF">D3A95_00095</name>
</gene>
<feature type="transmembrane region" description="Helical" evidence="10">
    <location>
        <begin position="248"/>
        <end position="265"/>
    </location>
</feature>
<dbReference type="InterPro" id="IPR055344">
    <property type="entry name" value="SecD_SecF_C_bact"/>
</dbReference>
<keyword evidence="5 10" id="KW-0812">Transmembrane</keyword>
<dbReference type="InterPro" id="IPR022646">
    <property type="entry name" value="SecD/SecF_CS"/>
</dbReference>
<dbReference type="KEGG" id="tsq:D3A95_00095"/>
<comment type="function">
    <text evidence="10">Part of the Sec protein translocase complex. Interacts with the SecYEG preprotein conducting channel. SecDF uses the proton motive force (PMF) to complete protein translocation after the ATP-dependent function of SecA.</text>
</comment>
<dbReference type="GO" id="GO:0043952">
    <property type="term" value="P:protein transport by the Sec complex"/>
    <property type="evidence" value="ECO:0007669"/>
    <property type="project" value="UniProtKB-UniRule"/>
</dbReference>
<organism evidence="12 13">
    <name type="scientific">Thermosynechococcus sichuanensis E542</name>
    <dbReference type="NCBI Taxonomy" id="2016101"/>
    <lineage>
        <taxon>Bacteria</taxon>
        <taxon>Bacillati</taxon>
        <taxon>Cyanobacteriota</taxon>
        <taxon>Cyanophyceae</taxon>
        <taxon>Acaryochloridales</taxon>
        <taxon>Thermosynechococcaceae</taxon>
        <taxon>Thermosynechococcus</taxon>
        <taxon>Thermosynechococcus sichuanensis</taxon>
    </lineage>
</organism>
<feature type="transmembrane region" description="Helical" evidence="10">
    <location>
        <begin position="271"/>
        <end position="298"/>
    </location>
</feature>
<dbReference type="InterPro" id="IPR005665">
    <property type="entry name" value="SecF_bac"/>
</dbReference>
<dbReference type="HAMAP" id="MF_01464_B">
    <property type="entry name" value="SecF_B"/>
    <property type="match status" value="1"/>
</dbReference>
<dbReference type="GO" id="GO:0006605">
    <property type="term" value="P:protein targeting"/>
    <property type="evidence" value="ECO:0007669"/>
    <property type="project" value="UniProtKB-UniRule"/>
</dbReference>
<dbReference type="Pfam" id="PF02355">
    <property type="entry name" value="SecD_SecF_C"/>
    <property type="match status" value="1"/>
</dbReference>
<keyword evidence="4" id="KW-0997">Cell inner membrane</keyword>
<keyword evidence="7 10" id="KW-1133">Transmembrane helix</keyword>
<dbReference type="PANTHER" id="PTHR30081">
    <property type="entry name" value="PROTEIN-EXPORT MEMBRANE PROTEIN SEC"/>
    <property type="match status" value="1"/>
</dbReference>
<dbReference type="SUPFAM" id="SSF82866">
    <property type="entry name" value="Multidrug efflux transporter AcrB transmembrane domain"/>
    <property type="match status" value="1"/>
</dbReference>
<dbReference type="InterPro" id="IPR022645">
    <property type="entry name" value="SecD/SecF_bac"/>
</dbReference>
<dbReference type="NCBIfam" id="TIGR00966">
    <property type="entry name" value="transloc_SecF"/>
    <property type="match status" value="1"/>
</dbReference>
<feature type="transmembrane region" description="Helical" evidence="10">
    <location>
        <begin position="165"/>
        <end position="190"/>
    </location>
</feature>
<comment type="similarity">
    <text evidence="10">Belongs to the SecD/SecF family. SecF subfamily.</text>
</comment>
<feature type="transmembrane region" description="Helical" evidence="10">
    <location>
        <begin position="196"/>
        <end position="217"/>
    </location>
</feature>
<dbReference type="PRINTS" id="PR01755">
    <property type="entry name" value="SECFTRNLCASE"/>
</dbReference>
<evidence type="ECO:0000256" key="9">
    <source>
        <dbReference type="ARBA" id="ARBA00023136"/>
    </source>
</evidence>
<keyword evidence="2 10" id="KW-0813">Transport</keyword>
<dbReference type="RefSeq" id="WP_181495395.1">
    <property type="nucleotide sequence ID" value="NZ_CP032152.1"/>
</dbReference>
<evidence type="ECO:0000256" key="8">
    <source>
        <dbReference type="ARBA" id="ARBA00023010"/>
    </source>
</evidence>
<evidence type="ECO:0000256" key="6">
    <source>
        <dbReference type="ARBA" id="ARBA00022927"/>
    </source>
</evidence>
<evidence type="ECO:0000313" key="13">
    <source>
        <dbReference type="Proteomes" id="UP000261812"/>
    </source>
</evidence>
<accession>A0A7D6F3S2</accession>